<reference evidence="9" key="1">
    <citation type="submission" date="2023-03" db="EMBL/GenBank/DDBJ databases">
        <title>Selenobaculum gbiensis gen. nov. sp. nov., a new bacterium isolated from the gut microbiota of IBD patient.</title>
        <authorList>
            <person name="Yeo S."/>
            <person name="Park H."/>
            <person name="Huh C.S."/>
        </authorList>
    </citation>
    <scope>NUCLEOTIDE SEQUENCE</scope>
    <source>
        <strain evidence="9">ICN-92133</strain>
    </source>
</reference>
<comment type="similarity">
    <text evidence="2">Belongs to the EamA transporter family.</text>
</comment>
<protein>
    <submittedName>
        <fullName evidence="9">DMT family transporter</fullName>
    </submittedName>
</protein>
<gene>
    <name evidence="9" type="ORF">P3F81_07170</name>
</gene>
<evidence type="ECO:0000256" key="2">
    <source>
        <dbReference type="ARBA" id="ARBA00007362"/>
    </source>
</evidence>
<feature type="transmembrane region" description="Helical" evidence="7">
    <location>
        <begin position="285"/>
        <end position="302"/>
    </location>
</feature>
<keyword evidence="4 7" id="KW-0812">Transmembrane</keyword>
<evidence type="ECO:0000313" key="10">
    <source>
        <dbReference type="Proteomes" id="UP001243623"/>
    </source>
</evidence>
<keyword evidence="3" id="KW-1003">Cell membrane</keyword>
<proteinExistence type="inferred from homology"/>
<feature type="domain" description="EamA" evidence="8">
    <location>
        <begin position="170"/>
        <end position="302"/>
    </location>
</feature>
<name>A0A9Y2AGL1_9FIRM</name>
<sequence length="305" mass="33741">MSSLSFLKFYSSNPKLRGIIFTLLGGILWGFSGTCGQYLLSIKGFDATWITIIRMIIGGIIILAFSAIHKKEQLKRILLNKHDLFHLFLFSIFGLVICQYTYMTAIFYLNAGTATVLQYLGPLFIMIYTCIKTLRYPSAKEYISIFLAILGTFLLATQGNINALAISSQGLLWGLLSALGVMFYTILPINLMAKWGSIIVAGYGLLFGGIFLYLISGEWIFPFSIDLYTAFALAAIIIFGTVIAFILYLQGVNDIGAIKASMISCVEPVSAAIFSAIWLNSQFTFIDIIGFLCIITTVFLLIKSK</sequence>
<evidence type="ECO:0000256" key="3">
    <source>
        <dbReference type="ARBA" id="ARBA00022475"/>
    </source>
</evidence>
<evidence type="ECO:0000259" key="8">
    <source>
        <dbReference type="Pfam" id="PF00892"/>
    </source>
</evidence>
<dbReference type="KEGG" id="sgbi:P3F81_07170"/>
<dbReference type="InterPro" id="IPR000620">
    <property type="entry name" value="EamA_dom"/>
</dbReference>
<comment type="subcellular location">
    <subcellularLocation>
        <location evidence="1">Cell membrane</location>
        <topology evidence="1">Multi-pass membrane protein</topology>
    </subcellularLocation>
</comment>
<dbReference type="AlphaFoldDB" id="A0A9Y2AGL1"/>
<dbReference type="PANTHER" id="PTHR32322">
    <property type="entry name" value="INNER MEMBRANE TRANSPORTER"/>
    <property type="match status" value="1"/>
</dbReference>
<feature type="transmembrane region" description="Helical" evidence="7">
    <location>
        <begin position="261"/>
        <end position="279"/>
    </location>
</feature>
<evidence type="ECO:0000256" key="4">
    <source>
        <dbReference type="ARBA" id="ARBA00022692"/>
    </source>
</evidence>
<feature type="transmembrane region" description="Helical" evidence="7">
    <location>
        <begin position="227"/>
        <end position="249"/>
    </location>
</feature>
<feature type="domain" description="EamA" evidence="8">
    <location>
        <begin position="17"/>
        <end position="156"/>
    </location>
</feature>
<keyword evidence="5 7" id="KW-1133">Transmembrane helix</keyword>
<dbReference type="InterPro" id="IPR037185">
    <property type="entry name" value="EmrE-like"/>
</dbReference>
<dbReference type="Pfam" id="PF00892">
    <property type="entry name" value="EamA"/>
    <property type="match status" value="2"/>
</dbReference>
<feature type="transmembrane region" description="Helical" evidence="7">
    <location>
        <begin position="143"/>
        <end position="165"/>
    </location>
</feature>
<dbReference type="InterPro" id="IPR050638">
    <property type="entry name" value="AA-Vitamin_Transporters"/>
</dbReference>
<keyword evidence="6 7" id="KW-0472">Membrane</keyword>
<accession>A0A9Y2AGL1</accession>
<dbReference type="SUPFAM" id="SSF103481">
    <property type="entry name" value="Multidrug resistance efflux transporter EmrE"/>
    <property type="match status" value="2"/>
</dbReference>
<feature type="transmembrane region" description="Helical" evidence="7">
    <location>
        <begin position="20"/>
        <end position="41"/>
    </location>
</feature>
<evidence type="ECO:0000256" key="1">
    <source>
        <dbReference type="ARBA" id="ARBA00004651"/>
    </source>
</evidence>
<feature type="transmembrane region" description="Helical" evidence="7">
    <location>
        <begin position="171"/>
        <end position="191"/>
    </location>
</feature>
<dbReference type="GO" id="GO:0005886">
    <property type="term" value="C:plasma membrane"/>
    <property type="evidence" value="ECO:0007669"/>
    <property type="project" value="UniProtKB-SubCell"/>
</dbReference>
<dbReference type="Proteomes" id="UP001243623">
    <property type="component" value="Chromosome"/>
</dbReference>
<evidence type="ECO:0000313" key="9">
    <source>
        <dbReference type="EMBL" id="WIW69704.1"/>
    </source>
</evidence>
<evidence type="ECO:0000256" key="6">
    <source>
        <dbReference type="ARBA" id="ARBA00023136"/>
    </source>
</evidence>
<keyword evidence="10" id="KW-1185">Reference proteome</keyword>
<feature type="transmembrane region" description="Helical" evidence="7">
    <location>
        <begin position="47"/>
        <end position="68"/>
    </location>
</feature>
<dbReference type="PANTHER" id="PTHR32322:SF18">
    <property type="entry name" value="S-ADENOSYLMETHIONINE_S-ADENOSYLHOMOCYSTEINE TRANSPORTER"/>
    <property type="match status" value="1"/>
</dbReference>
<feature type="transmembrane region" description="Helical" evidence="7">
    <location>
        <begin position="198"/>
        <end position="215"/>
    </location>
</feature>
<evidence type="ECO:0000256" key="5">
    <source>
        <dbReference type="ARBA" id="ARBA00022989"/>
    </source>
</evidence>
<dbReference type="RefSeq" id="WP_309320219.1">
    <property type="nucleotide sequence ID" value="NZ_CP120678.1"/>
</dbReference>
<dbReference type="EMBL" id="CP120678">
    <property type="protein sequence ID" value="WIW69704.1"/>
    <property type="molecule type" value="Genomic_DNA"/>
</dbReference>
<feature type="transmembrane region" description="Helical" evidence="7">
    <location>
        <begin position="108"/>
        <end position="131"/>
    </location>
</feature>
<feature type="transmembrane region" description="Helical" evidence="7">
    <location>
        <begin position="84"/>
        <end position="102"/>
    </location>
</feature>
<evidence type="ECO:0000256" key="7">
    <source>
        <dbReference type="SAM" id="Phobius"/>
    </source>
</evidence>
<organism evidence="9 10">
    <name type="scientific">Selenobaculum gibii</name>
    <dbReference type="NCBI Taxonomy" id="3054208"/>
    <lineage>
        <taxon>Bacteria</taxon>
        <taxon>Bacillati</taxon>
        <taxon>Bacillota</taxon>
        <taxon>Negativicutes</taxon>
        <taxon>Selenomonadales</taxon>
        <taxon>Selenomonadaceae</taxon>
        <taxon>Selenobaculum</taxon>
    </lineage>
</organism>